<dbReference type="Pfam" id="PF12309">
    <property type="entry name" value="KBP_C"/>
    <property type="match status" value="1"/>
</dbReference>
<accession>A0A0N1PFB1</accession>
<dbReference type="AlphaFoldDB" id="A0A0N1PFB1"/>
<comment type="similarity">
    <text evidence="2">Belongs to the KIF-binding protein family.</text>
</comment>
<dbReference type="InterPro" id="IPR022083">
    <property type="entry name" value="KBP"/>
</dbReference>
<gene>
    <name evidence="6" type="ORF">ABL78_0843</name>
</gene>
<evidence type="ECO:0000313" key="7">
    <source>
        <dbReference type="Proteomes" id="UP000038009"/>
    </source>
</evidence>
<comment type="subcellular location">
    <subcellularLocation>
        <location evidence="1">Cytoplasm</location>
        <location evidence="1">Cytoskeleton</location>
    </subcellularLocation>
</comment>
<evidence type="ECO:0000256" key="5">
    <source>
        <dbReference type="ARBA" id="ARBA00023212"/>
    </source>
</evidence>
<evidence type="ECO:0000313" key="6">
    <source>
        <dbReference type="EMBL" id="KPI89983.1"/>
    </source>
</evidence>
<dbReference type="OrthoDB" id="409897at2759"/>
<reference evidence="6 7" key="1">
    <citation type="journal article" date="2015" name="PLoS Pathog.">
        <title>Leptomonas seymouri: Adaptations to the Dixenous Life Cycle Analyzed by Genome Sequencing, Transcriptome Profiling and Co-infection with Leishmania donovani.</title>
        <authorList>
            <person name="Kraeva N."/>
            <person name="Butenko A."/>
            <person name="Hlavacova J."/>
            <person name="Kostygov A."/>
            <person name="Myskova J."/>
            <person name="Grybchuk D."/>
            <person name="Lestinova T."/>
            <person name="Votypka J."/>
            <person name="Volf P."/>
            <person name="Opperdoes F."/>
            <person name="Flegontov P."/>
            <person name="Lukes J."/>
            <person name="Yurchenko V."/>
        </authorList>
    </citation>
    <scope>NUCLEOTIDE SEQUENCE [LARGE SCALE GENOMIC DNA]</scope>
    <source>
        <strain evidence="6 7">ATCC 30220</strain>
    </source>
</reference>
<protein>
    <recommendedName>
        <fullName evidence="3">KIF-binding protein</fullName>
    </recommendedName>
</protein>
<dbReference type="PANTHER" id="PTHR46321:SF1">
    <property type="entry name" value="KIF-BINDING PROTEIN"/>
    <property type="match status" value="1"/>
</dbReference>
<dbReference type="OMA" id="ICRECWY"/>
<keyword evidence="5" id="KW-0206">Cytoskeleton</keyword>
<dbReference type="VEuPathDB" id="TriTrypDB:Lsey_0012_0020"/>
<keyword evidence="4" id="KW-0963">Cytoplasm</keyword>
<evidence type="ECO:0000256" key="4">
    <source>
        <dbReference type="ARBA" id="ARBA00022490"/>
    </source>
</evidence>
<dbReference type="Proteomes" id="UP000038009">
    <property type="component" value="Unassembled WGS sequence"/>
</dbReference>
<dbReference type="EMBL" id="LJSK01000012">
    <property type="protein sequence ID" value="KPI89983.1"/>
    <property type="molecule type" value="Genomic_DNA"/>
</dbReference>
<dbReference type="GO" id="GO:0005856">
    <property type="term" value="C:cytoskeleton"/>
    <property type="evidence" value="ECO:0007669"/>
    <property type="project" value="UniProtKB-SubCell"/>
</dbReference>
<evidence type="ECO:0000256" key="2">
    <source>
        <dbReference type="ARBA" id="ARBA00010305"/>
    </source>
</evidence>
<dbReference type="PANTHER" id="PTHR46321">
    <property type="entry name" value="KIF1-BINDING PROTEIN"/>
    <property type="match status" value="1"/>
</dbReference>
<name>A0A0N1PFB1_LEPSE</name>
<sequence>MDPLHFHASLEAIKALNASEGPAHNIFIPKFEARKQAEQLRDTILNVYRDEASTLALQQLCRCLVFIGTTMMEVEEEEDGHREVRRAYRVLQWCATTELPSTDVVREADAVLQDDILSSASPVRVTEASGFAACVEFTAVHNAMGLYLSKVDLSQAKLVLDRAEALYLAWDKWWATQPVHCGITNVPLGADGTLCTKDIPPEKVQPVLLRYYMDTNYTSTLFFIAQLHTAQQNATAASLYCHRTMYYQLLNRQEFNAKSWAGNALQLSGFYSSHFAYQKAYHCLLAGQTMMPASEEPEESRGLVAWAFGRFYLHRLHHYAGLLTGSEPAGDDTPDMDESWLAFPDIPIPEPLPPLKTFEEARVCFKEGIKWLQEAQACRPFETSCTEHIDIARDMVQLYASLQAFEPSRARRIAMIQRQAHLLEAFPDQLNFNAYPVVVRQLLYDLGGLYEDQMRLRVQQRKQPLSDDKPLKDKAFNALVAKTLDYFDCFCETWRHPTTREIPEVLEEESRLPFYRALMRLAQVQLSYAYSTPKEEYDGIGVACKAYTRALQFYEKNPLPPDVDAQVSKEVELAKETLKLLPMKQRDLWIAFQRSQT</sequence>
<proteinExistence type="inferred from homology"/>
<evidence type="ECO:0000256" key="3">
    <source>
        <dbReference type="ARBA" id="ARBA00016840"/>
    </source>
</evidence>
<evidence type="ECO:0000256" key="1">
    <source>
        <dbReference type="ARBA" id="ARBA00004245"/>
    </source>
</evidence>
<comment type="caution">
    <text evidence="6">The sequence shown here is derived from an EMBL/GenBank/DDBJ whole genome shotgun (WGS) entry which is preliminary data.</text>
</comment>
<organism evidence="6 7">
    <name type="scientific">Leptomonas seymouri</name>
    <dbReference type="NCBI Taxonomy" id="5684"/>
    <lineage>
        <taxon>Eukaryota</taxon>
        <taxon>Discoba</taxon>
        <taxon>Euglenozoa</taxon>
        <taxon>Kinetoplastea</taxon>
        <taxon>Metakinetoplastina</taxon>
        <taxon>Trypanosomatida</taxon>
        <taxon>Trypanosomatidae</taxon>
        <taxon>Leishmaniinae</taxon>
        <taxon>Leptomonas</taxon>
    </lineage>
</organism>
<keyword evidence="7" id="KW-1185">Reference proteome</keyword>